<keyword evidence="12" id="KW-0325">Glycoprotein</keyword>
<feature type="domain" description="ERAP1-like C-terminal" evidence="19">
    <location>
        <begin position="1557"/>
        <end position="1859"/>
    </location>
</feature>
<dbReference type="GO" id="GO:0006508">
    <property type="term" value="P:proteolysis"/>
    <property type="evidence" value="ECO:0007669"/>
    <property type="project" value="UniProtKB-KW"/>
</dbReference>
<keyword evidence="22" id="KW-1185">Reference proteome</keyword>
<keyword evidence="10" id="KW-0482">Metalloprotease</keyword>
<evidence type="ECO:0000256" key="3">
    <source>
        <dbReference type="ARBA" id="ARBA00022475"/>
    </source>
</evidence>
<keyword evidence="6 15" id="KW-0479">Metal-binding</keyword>
<evidence type="ECO:0000259" key="20">
    <source>
        <dbReference type="Pfam" id="PF17900"/>
    </source>
</evidence>
<dbReference type="GO" id="GO:0042277">
    <property type="term" value="F:peptide binding"/>
    <property type="evidence" value="ECO:0007669"/>
    <property type="project" value="TreeGrafter"/>
</dbReference>
<dbReference type="FunFam" id="2.60.40.1910:FF:000008">
    <property type="entry name" value="Aminopeptidase"/>
    <property type="match status" value="2"/>
</dbReference>
<organism evidence="21 22">
    <name type="scientific">Parnassius mnemosyne</name>
    <name type="common">clouded apollo</name>
    <dbReference type="NCBI Taxonomy" id="213953"/>
    <lineage>
        <taxon>Eukaryota</taxon>
        <taxon>Metazoa</taxon>
        <taxon>Ecdysozoa</taxon>
        <taxon>Arthropoda</taxon>
        <taxon>Hexapoda</taxon>
        <taxon>Insecta</taxon>
        <taxon>Pterygota</taxon>
        <taxon>Neoptera</taxon>
        <taxon>Endopterygota</taxon>
        <taxon>Lepidoptera</taxon>
        <taxon>Glossata</taxon>
        <taxon>Ditrysia</taxon>
        <taxon>Papilionoidea</taxon>
        <taxon>Papilionidae</taxon>
        <taxon>Parnassiinae</taxon>
        <taxon>Parnassini</taxon>
        <taxon>Parnassius</taxon>
        <taxon>Driopa</taxon>
    </lineage>
</organism>
<feature type="domain" description="ERAP1-like C-terminal" evidence="19">
    <location>
        <begin position="605"/>
        <end position="907"/>
    </location>
</feature>
<dbReference type="InterPro" id="IPR024571">
    <property type="entry name" value="ERAP1-like_C_dom"/>
</dbReference>
<dbReference type="PRINTS" id="PR00756">
    <property type="entry name" value="ALADIPTASE"/>
</dbReference>
<evidence type="ECO:0000256" key="10">
    <source>
        <dbReference type="ARBA" id="ARBA00023049"/>
    </source>
</evidence>
<evidence type="ECO:0000256" key="14">
    <source>
        <dbReference type="PIRSR" id="PIRSR634016-1"/>
    </source>
</evidence>
<dbReference type="InterPro" id="IPR050344">
    <property type="entry name" value="Peptidase_M1_aminopeptidases"/>
</dbReference>
<evidence type="ECO:0000256" key="17">
    <source>
        <dbReference type="SAM" id="MobiDB-lite"/>
    </source>
</evidence>
<comment type="similarity">
    <text evidence="2">Belongs to the peptidase M1 family.</text>
</comment>
<evidence type="ECO:0000256" key="4">
    <source>
        <dbReference type="ARBA" id="ARBA00022622"/>
    </source>
</evidence>
<dbReference type="GO" id="GO:0070006">
    <property type="term" value="F:metalloaminopeptidase activity"/>
    <property type="evidence" value="ECO:0007669"/>
    <property type="project" value="TreeGrafter"/>
</dbReference>
<dbReference type="Gene3D" id="1.10.390.10">
    <property type="entry name" value="Neutral Protease Domain 2"/>
    <property type="match status" value="2"/>
</dbReference>
<comment type="cofactor">
    <cofactor evidence="15">
        <name>Zn(2+)</name>
        <dbReference type="ChEBI" id="CHEBI:29105"/>
    </cofactor>
    <text evidence="15">Binds 1 zinc ion per subunit.</text>
</comment>
<dbReference type="GO" id="GO:0005615">
    <property type="term" value="C:extracellular space"/>
    <property type="evidence" value="ECO:0007669"/>
    <property type="project" value="TreeGrafter"/>
</dbReference>
<dbReference type="SUPFAM" id="SSF55486">
    <property type="entry name" value="Metalloproteases ('zincins'), catalytic domain"/>
    <property type="match status" value="2"/>
</dbReference>
<feature type="domain" description="Aminopeptidase N-like N-terminal" evidence="20">
    <location>
        <begin position="65"/>
        <end position="259"/>
    </location>
</feature>
<feature type="domain" description="Aminopeptidase N-like N-terminal" evidence="20">
    <location>
        <begin position="1029"/>
        <end position="1211"/>
    </location>
</feature>
<evidence type="ECO:0000256" key="6">
    <source>
        <dbReference type="ARBA" id="ARBA00022723"/>
    </source>
</evidence>
<dbReference type="CDD" id="cd09601">
    <property type="entry name" value="M1_APN-Q_like"/>
    <property type="match status" value="2"/>
</dbReference>
<protein>
    <recommendedName>
        <fullName evidence="23">Aminopeptidase N</fullName>
    </recommendedName>
</protein>
<evidence type="ECO:0000256" key="1">
    <source>
        <dbReference type="ARBA" id="ARBA00004609"/>
    </source>
</evidence>
<keyword evidence="11" id="KW-0472">Membrane</keyword>
<dbReference type="Pfam" id="PF17900">
    <property type="entry name" value="Peptidase_M1_N"/>
    <property type="match status" value="2"/>
</dbReference>
<feature type="binding site" evidence="15">
    <location>
        <position position="374"/>
    </location>
    <ligand>
        <name>Zn(2+)</name>
        <dbReference type="ChEBI" id="CHEBI:29105"/>
        <note>catalytic</note>
    </ligand>
</feature>
<dbReference type="GO" id="GO:0043171">
    <property type="term" value="P:peptide catabolic process"/>
    <property type="evidence" value="ECO:0007669"/>
    <property type="project" value="TreeGrafter"/>
</dbReference>
<reference evidence="21 22" key="1">
    <citation type="submission" date="2023-11" db="EMBL/GenBank/DDBJ databases">
        <authorList>
            <person name="Hedman E."/>
            <person name="Englund M."/>
            <person name="Stromberg M."/>
            <person name="Nyberg Akerstrom W."/>
            <person name="Nylinder S."/>
            <person name="Jareborg N."/>
            <person name="Kallberg Y."/>
            <person name="Kronander E."/>
        </authorList>
    </citation>
    <scope>NUCLEOTIDE SEQUENCE [LARGE SCALE GENOMIC DNA]</scope>
</reference>
<evidence type="ECO:0000313" key="22">
    <source>
        <dbReference type="Proteomes" id="UP001314205"/>
    </source>
</evidence>
<dbReference type="EMBL" id="CAVLGL010000104">
    <property type="protein sequence ID" value="CAK1599081.1"/>
    <property type="molecule type" value="Genomic_DNA"/>
</dbReference>
<evidence type="ECO:0000256" key="2">
    <source>
        <dbReference type="ARBA" id="ARBA00010136"/>
    </source>
</evidence>
<dbReference type="FunFam" id="1.10.390.10:FF:000019">
    <property type="entry name" value="Aminopeptidase"/>
    <property type="match status" value="2"/>
</dbReference>
<keyword evidence="4" id="KW-0336">GPI-anchor</keyword>
<evidence type="ECO:0000256" key="8">
    <source>
        <dbReference type="ARBA" id="ARBA00022801"/>
    </source>
</evidence>
<keyword evidence="9 15" id="KW-0862">Zinc</keyword>
<dbReference type="Gene3D" id="2.60.40.1730">
    <property type="entry name" value="tricorn interacting facor f3 domain"/>
    <property type="match status" value="2"/>
</dbReference>
<dbReference type="Pfam" id="PF11838">
    <property type="entry name" value="ERAP1_C"/>
    <property type="match status" value="2"/>
</dbReference>
<dbReference type="Pfam" id="PF01433">
    <property type="entry name" value="Peptidase_M1"/>
    <property type="match status" value="2"/>
</dbReference>
<sequence length="1922" mass="219042">MLSKVSKSYPPDNAEASRWFLLCIGTALVQGIVGFSPVPVPDEEWEEFYRTLRDPAYRLPTTTRPRHYEVTLTPYFDNVPVNRTAFTFDGEVTVHISPTEANVTEIVMHCNDLTIDSLSVRSESNVEINTPDQNLECSSPYSFLRIRTITPLQLGQEYIVKMTFRGNLQTNMRGFYRSWYNDKTGKRWMGTTQFQPGHARQAFPCYDEPGFKATFEITIVREQNFSPTISNMPLKTRGPVVNGRVAETFHTTPVTSTYLLAFIVSHYIVVATNNNTTRPFDIYARDNTGSTGEWSLEMGELLLDAMDKYTQIPYYNMATNMNMKQAAIPDFSAGAMENWGLLTYREALILYDPRNSNHHYKQRVANIVSHEIAHMWFGNLVTCAWWDNLWLNEGFARFYQYYLTHSVKPDMGYDIRFIVEQLQSVMLSDSLDSAHALTNPAVNDPSSVSAHFSSITYARGASVIRMTQHLLGDSTFVKALRRYLKERQYDVAEPHHLFKALDAAAVEDNALSAYNGVTIDTYFRSWSEKAGHPLLTVTIDQRTGRMIVTQSRWERNTGVSQYPSLWYVPITWTRGGAPDFNNLKPSQIISAQTTVIQRGTTGLEWVLFNKQESGFYRVNYDDINWSLLTRELRGANRTVIHELNRAQIVDDLFALARAGVKSYDRIYNILSFLEFEDAYAPWIAAINGFNFVIRRLAHYTTNLQKLYDNIKSLSVAITRRLGYSEITGESYMDGLLRMHVLTFLCNIGHEQCVSEAKRNFQNWRNGEFVAANMRPWVYCVGLREGTDEDFTHFWNRYLTEDLASEKIVMLEAAGCTNNETSLWRYLDAIVALDDAIRAQDYNTALNSAVSGNEANTMRMFEWLKNNIAPATTALGSLATPISYIAGRLLNEQQITEFQAWLEANRDVIGTAYNTGINSIASTRSNLEWSARRMGEMERYFEVGYVEDIIVIDGGEGQPEVDGGEETEEKEEEEEGTKTLVPFIFLLVGSLSADPLEFRSNFEYLDYSTNLDDPKYRLLDTVQPTEVFADLDVYLRESRFNGFVQITVNVRQNLSQIVLHQNVVAIQGVNVLDSNSKPVPLQATNPFETDSYYEILKINFDGILAVGTYVISISYLGRINENPLDRGFYKGYYYFGNQKRQYATTQFQPYHARKAFPCFDEPQFKSRFVISITRDRDLSPSFSNMPISETSVISANRIRETFLPTPLVSSYLVAFHVSDFVATNSTSTASKPFQIISRQGPINQHAYAAEMGLKITNEMDAYFDIGYYNMGQGQPMKNDHIALPDFPSGAMENWGMVNYREAYLLYDPNHTNLNSKINIATIMAHELAHKWFGNLVTCFWWSNLWLNESFASFFEYFAAHFADPSLELDEQFVVSYVHSALSWDAGASATPMNWSAVVDNPSVSSHFSTTSYAKGASVLKMLEHFVGFETFRNALRMYLKNKSYDIAYPEDMYAAFRTAVSQDPTFARDFPNIDIGQVFDSWVQNPGSPVVNVYVNMTSGEIILNQERFQLTGTPPSSLWQIPISWTHSGNMSFENTRPSFVLTEKSAVIRKDPGHHWVMLNIGQSGLYRVNYDDHNWEMIAPYLRNNRNNVHKMNRAQIVNDVLFFIRAGTISIRRAFDVLSFLKDETDYYVWAGALGQFDWIRGRLEHLPGAYEEFNTYLLDLMEAAIQHVGYNERSNDSTSTILNRMQILNYACNLGHEGCKADSLAKWQAFRTNESNLVPVNARRYVYCTGLREGDAADYNFLYQKYNTSENTADMVVMLRALACTKDRASLEHYMFQTMYNDRIRIHDRTNAFQYALQGNSENLPIVLNFLYNNFQAISNNYGGPARLTIAMNALATFLRDFEHISEFQTWLYRNQLALGESFSAGVNVISSSIANLRWGNNVAVELVNAIRSTNNSASSIAVSVVTLLAAFAVNLLQ</sequence>
<feature type="binding site" evidence="15">
    <location>
        <position position="370"/>
    </location>
    <ligand>
        <name>Zn(2+)</name>
        <dbReference type="ChEBI" id="CHEBI:29105"/>
        <note>catalytic</note>
    </ligand>
</feature>
<feature type="domain" description="Peptidase M1 membrane alanine aminopeptidase" evidence="18">
    <location>
        <begin position="294"/>
        <end position="505"/>
    </location>
</feature>
<dbReference type="GO" id="GO:0005737">
    <property type="term" value="C:cytoplasm"/>
    <property type="evidence" value="ECO:0007669"/>
    <property type="project" value="TreeGrafter"/>
</dbReference>
<dbReference type="GO" id="GO:0008270">
    <property type="term" value="F:zinc ion binding"/>
    <property type="evidence" value="ECO:0007669"/>
    <property type="project" value="InterPro"/>
</dbReference>
<feature type="domain" description="Peptidase M1 membrane alanine aminopeptidase" evidence="18">
    <location>
        <begin position="1246"/>
        <end position="1481"/>
    </location>
</feature>
<dbReference type="InterPro" id="IPR045357">
    <property type="entry name" value="Aminopeptidase_N-like_N"/>
</dbReference>
<comment type="caution">
    <text evidence="21">The sequence shown here is derived from an EMBL/GenBank/DDBJ whole genome shotgun (WGS) entry which is preliminary data.</text>
</comment>
<feature type="binding site" evidence="15">
    <location>
        <position position="393"/>
    </location>
    <ligand>
        <name>Zn(2+)</name>
        <dbReference type="ChEBI" id="CHEBI:29105"/>
        <note>catalytic</note>
    </ligand>
</feature>
<evidence type="ECO:0000256" key="13">
    <source>
        <dbReference type="ARBA" id="ARBA00023288"/>
    </source>
</evidence>
<dbReference type="InterPro" id="IPR014782">
    <property type="entry name" value="Peptidase_M1_dom"/>
</dbReference>
<evidence type="ECO:0000256" key="12">
    <source>
        <dbReference type="ARBA" id="ARBA00023180"/>
    </source>
</evidence>
<evidence type="ECO:0000256" key="5">
    <source>
        <dbReference type="ARBA" id="ARBA00022670"/>
    </source>
</evidence>
<feature type="active site" description="Proton acceptor" evidence="14">
    <location>
        <position position="371"/>
    </location>
</feature>
<dbReference type="Gene3D" id="2.60.40.1910">
    <property type="match status" value="2"/>
</dbReference>
<feature type="region of interest" description="Disordered" evidence="17">
    <location>
        <begin position="954"/>
        <end position="973"/>
    </location>
</feature>
<dbReference type="InterPro" id="IPR001930">
    <property type="entry name" value="Peptidase_M1"/>
</dbReference>
<dbReference type="FunFam" id="2.60.40.1730:FF:000013">
    <property type="entry name" value="Aminopeptidase"/>
    <property type="match status" value="1"/>
</dbReference>
<evidence type="ECO:0000259" key="19">
    <source>
        <dbReference type="Pfam" id="PF11838"/>
    </source>
</evidence>
<evidence type="ECO:0000256" key="7">
    <source>
        <dbReference type="ARBA" id="ARBA00022729"/>
    </source>
</evidence>
<dbReference type="Proteomes" id="UP001314205">
    <property type="component" value="Unassembled WGS sequence"/>
</dbReference>
<accession>A0AAV1LUD6</accession>
<proteinExistence type="inferred from homology"/>
<keyword evidence="3" id="KW-1003">Cell membrane</keyword>
<keyword evidence="7" id="KW-0732">Signal</keyword>
<dbReference type="PANTHER" id="PTHR11533">
    <property type="entry name" value="PROTEASE M1 ZINC METALLOPROTEASE"/>
    <property type="match status" value="1"/>
</dbReference>
<dbReference type="SUPFAM" id="SSF63737">
    <property type="entry name" value="Leukotriene A4 hydrolase N-terminal domain"/>
    <property type="match status" value="2"/>
</dbReference>
<keyword evidence="5" id="KW-0645">Protease</keyword>
<dbReference type="Gene3D" id="1.25.50.20">
    <property type="match status" value="2"/>
</dbReference>
<feature type="compositionally biased region" description="Acidic residues" evidence="17">
    <location>
        <begin position="961"/>
        <end position="973"/>
    </location>
</feature>
<dbReference type="InterPro" id="IPR042097">
    <property type="entry name" value="Aminopeptidase_N-like_N_sf"/>
</dbReference>
<dbReference type="InterPro" id="IPR034016">
    <property type="entry name" value="M1_APN-typ"/>
</dbReference>
<evidence type="ECO:0008006" key="23">
    <source>
        <dbReference type="Google" id="ProtNLM"/>
    </source>
</evidence>
<evidence type="ECO:0000256" key="16">
    <source>
        <dbReference type="PIRSR" id="PIRSR634016-4"/>
    </source>
</evidence>
<name>A0AAV1LUD6_9NEOP</name>
<dbReference type="InterPro" id="IPR027268">
    <property type="entry name" value="Peptidase_M4/M1_CTD_sf"/>
</dbReference>
<evidence type="ECO:0000259" key="18">
    <source>
        <dbReference type="Pfam" id="PF01433"/>
    </source>
</evidence>
<dbReference type="GO" id="GO:0098552">
    <property type="term" value="C:side of membrane"/>
    <property type="evidence" value="ECO:0007669"/>
    <property type="project" value="UniProtKB-KW"/>
</dbReference>
<dbReference type="PANTHER" id="PTHR11533:SF301">
    <property type="entry name" value="AMINOPEPTIDASE"/>
    <property type="match status" value="1"/>
</dbReference>
<evidence type="ECO:0000256" key="11">
    <source>
        <dbReference type="ARBA" id="ARBA00023136"/>
    </source>
</evidence>
<evidence type="ECO:0000256" key="15">
    <source>
        <dbReference type="PIRSR" id="PIRSR634016-3"/>
    </source>
</evidence>
<keyword evidence="8" id="KW-0378">Hydrolase</keyword>
<feature type="site" description="Transition state stabilizer" evidence="16">
    <location>
        <position position="457"/>
    </location>
</feature>
<comment type="subcellular location">
    <subcellularLocation>
        <location evidence="1">Cell membrane</location>
        <topology evidence="1">Lipid-anchor</topology>
        <topology evidence="1">GPI-anchor</topology>
    </subcellularLocation>
</comment>
<dbReference type="GO" id="GO:0005886">
    <property type="term" value="C:plasma membrane"/>
    <property type="evidence" value="ECO:0007669"/>
    <property type="project" value="UniProtKB-SubCell"/>
</dbReference>
<gene>
    <name evidence="21" type="ORF">PARMNEM_LOCUS17996</name>
</gene>
<keyword evidence="13" id="KW-0449">Lipoprotein</keyword>
<evidence type="ECO:0000256" key="9">
    <source>
        <dbReference type="ARBA" id="ARBA00022833"/>
    </source>
</evidence>
<evidence type="ECO:0000313" key="21">
    <source>
        <dbReference type="EMBL" id="CAK1599081.1"/>
    </source>
</evidence>